<dbReference type="Proteomes" id="UP001519345">
    <property type="component" value="Unassembled WGS sequence"/>
</dbReference>
<dbReference type="SUPFAM" id="SSF52540">
    <property type="entry name" value="P-loop containing nucleoside triphosphate hydrolases"/>
    <property type="match status" value="1"/>
</dbReference>
<reference evidence="3 4" key="1">
    <citation type="submission" date="2021-03" db="EMBL/GenBank/DDBJ databases">
        <title>Genomic Encyclopedia of Type Strains, Phase IV (KMG-IV): sequencing the most valuable type-strain genomes for metagenomic binning, comparative biology and taxonomic classification.</title>
        <authorList>
            <person name="Goeker M."/>
        </authorList>
    </citation>
    <scope>NUCLEOTIDE SEQUENCE [LARGE SCALE GENOMIC DNA]</scope>
    <source>
        <strain evidence="3 4">DSM 25609</strain>
    </source>
</reference>
<comment type="caution">
    <text evidence="3">The sequence shown here is derived from an EMBL/GenBank/DDBJ whole genome shotgun (WGS) entry which is preliminary data.</text>
</comment>
<dbReference type="InterPro" id="IPR027417">
    <property type="entry name" value="P-loop_NTPase"/>
</dbReference>
<dbReference type="InterPro" id="IPR011703">
    <property type="entry name" value="ATPase_AAA-3"/>
</dbReference>
<feature type="domain" description="ATPase AAA-3" evidence="1">
    <location>
        <begin position="52"/>
        <end position="182"/>
    </location>
</feature>
<organism evidence="3 4">
    <name type="scientific">Virgibacillus natechei</name>
    <dbReference type="NCBI Taxonomy" id="1216297"/>
    <lineage>
        <taxon>Bacteria</taxon>
        <taxon>Bacillati</taxon>
        <taxon>Bacillota</taxon>
        <taxon>Bacilli</taxon>
        <taxon>Bacillales</taxon>
        <taxon>Bacillaceae</taxon>
        <taxon>Virgibacillus</taxon>
    </lineage>
</organism>
<dbReference type="EMBL" id="JAGGKX010000013">
    <property type="protein sequence ID" value="MBP1970448.1"/>
    <property type="molecule type" value="Genomic_DNA"/>
</dbReference>
<evidence type="ECO:0000259" key="1">
    <source>
        <dbReference type="Pfam" id="PF07726"/>
    </source>
</evidence>
<gene>
    <name evidence="3" type="ORF">J2Z83_002569</name>
</gene>
<feature type="domain" description="ChlI/MoxR AAA lid" evidence="2">
    <location>
        <begin position="246"/>
        <end position="316"/>
    </location>
</feature>
<dbReference type="PANTHER" id="PTHR42759">
    <property type="entry name" value="MOXR FAMILY PROTEIN"/>
    <property type="match status" value="1"/>
</dbReference>
<dbReference type="InterPro" id="IPR050764">
    <property type="entry name" value="CbbQ/NirQ/NorQ/GpvN"/>
</dbReference>
<dbReference type="PIRSF" id="PIRSF002849">
    <property type="entry name" value="AAA_ATPase_chaperone_MoxR_prd"/>
    <property type="match status" value="1"/>
</dbReference>
<evidence type="ECO:0000313" key="3">
    <source>
        <dbReference type="EMBL" id="MBP1970448.1"/>
    </source>
</evidence>
<keyword evidence="4" id="KW-1185">Reference proteome</keyword>
<protein>
    <submittedName>
        <fullName evidence="3">MoxR-like ATPase</fullName>
        <ecNumber evidence="3">3.6.3.-</ecNumber>
    </submittedName>
</protein>
<dbReference type="Gene3D" id="3.40.50.300">
    <property type="entry name" value="P-loop containing nucleotide triphosphate hydrolases"/>
    <property type="match status" value="1"/>
</dbReference>
<sequence>MYDPREESRNTMLETTIYNEKIEKVLTNINKVMIGKEEAATLSLVALLAQGHVLLEDVPGVGKTMLVRTLAKSLDCDFRRIQFTPDLLPSDVTGISIYNPKELNFEFRGGPILGNIILADEINRTSPKTQSSLLEGMEEKSVTVDGQTIPLKQPFFVMATQNPIEYEGTYPLPEAQLDRFILKLKMGYPAFGDELEMLDRTSRNHPIETIEAVISKEELISVQEEVKEVYIDKNVQHYIINLVGNTRTNPSIALGVSPRGSIALMRAAKAYAYVYGRDYVLPDDVKFLAPYVLAHRLILTPEAKYEGVTSEQVVESVVKHTHIPIRKEFN</sequence>
<name>A0ABS4IHU3_9BACI</name>
<dbReference type="Pfam" id="PF17863">
    <property type="entry name" value="AAA_lid_2"/>
    <property type="match status" value="1"/>
</dbReference>
<proteinExistence type="predicted"/>
<dbReference type="Gene3D" id="1.10.8.80">
    <property type="entry name" value="Magnesium chelatase subunit I, C-Terminal domain"/>
    <property type="match status" value="1"/>
</dbReference>
<evidence type="ECO:0000259" key="2">
    <source>
        <dbReference type="Pfam" id="PF17863"/>
    </source>
</evidence>
<keyword evidence="3" id="KW-0378">Hydrolase</keyword>
<dbReference type="CDD" id="cd00009">
    <property type="entry name" value="AAA"/>
    <property type="match status" value="1"/>
</dbReference>
<dbReference type="EC" id="3.6.3.-" evidence="3"/>
<dbReference type="Pfam" id="PF07726">
    <property type="entry name" value="AAA_3"/>
    <property type="match status" value="1"/>
</dbReference>
<evidence type="ECO:0000313" key="4">
    <source>
        <dbReference type="Proteomes" id="UP001519345"/>
    </source>
</evidence>
<accession>A0ABS4IHU3</accession>
<dbReference type="GO" id="GO:0016787">
    <property type="term" value="F:hydrolase activity"/>
    <property type="evidence" value="ECO:0007669"/>
    <property type="project" value="UniProtKB-KW"/>
</dbReference>
<dbReference type="InterPro" id="IPR041628">
    <property type="entry name" value="ChlI/MoxR_AAA_lid"/>
</dbReference>
<dbReference type="PANTHER" id="PTHR42759:SF5">
    <property type="entry name" value="METHANOL DEHYDROGENASE REGULATOR"/>
    <property type="match status" value="1"/>
</dbReference>